<accession>A0ABX7X6B4</accession>
<dbReference type="RefSeq" id="WP_210229811.1">
    <property type="nucleotide sequence ID" value="NZ_CP072800.1"/>
</dbReference>
<reference evidence="1 2" key="1">
    <citation type="submission" date="2021-04" db="EMBL/GenBank/DDBJ databases">
        <title>Genomics, taxonomy and metabolism of representatives of sulfur bacteria of the genus Thiothrix: Thiothrix fructosivorans QT, Thiothrix unzii A1T and three new species, Thiothrix subterranea sp. nov., Thiothrix litoralis sp. nov. and 'Candidatus Thiothrix anitrata' sp. nov.</title>
        <authorList>
            <person name="Ravin N.V."/>
            <person name="Smolyakov D."/>
            <person name="Rudenko T.S."/>
            <person name="Mardanov A.V."/>
            <person name="Beletsky A.V."/>
            <person name="Markov N.D."/>
            <person name="Fomenkov A.I."/>
            <person name="Roberts R.J."/>
            <person name="Karnachuk O.V."/>
            <person name="Novikov A."/>
            <person name="Grabovich M.Y."/>
        </authorList>
    </citation>
    <scope>NUCLEOTIDE SEQUENCE [LARGE SCALE GENOMIC DNA]</scope>
    <source>
        <strain evidence="1 2">A52</strain>
    </source>
</reference>
<evidence type="ECO:0000313" key="1">
    <source>
        <dbReference type="EMBL" id="QTR51415.1"/>
    </source>
</evidence>
<dbReference type="EMBL" id="CP072800">
    <property type="protein sequence ID" value="QTR51415.1"/>
    <property type="molecule type" value="Genomic_DNA"/>
</dbReference>
<protein>
    <submittedName>
        <fullName evidence="1">Uncharacterized protein</fullName>
    </submittedName>
</protein>
<keyword evidence="2" id="KW-1185">Reference proteome</keyword>
<gene>
    <name evidence="1" type="ORF">J8380_07675</name>
</gene>
<dbReference type="Proteomes" id="UP000672027">
    <property type="component" value="Chromosome"/>
</dbReference>
<sequence>MHLHYSRMIAAGLTFLLITSGSVYNVAHANLTSKVRLVATLNGQPALQEAYWTIFSINDRQHPAAILPRHTGTVQLPPGSYRAQISLNNRVKEAAFHVETNADNVIRVAMD</sequence>
<name>A0ABX7X6B4_9GAMM</name>
<evidence type="ECO:0000313" key="2">
    <source>
        <dbReference type="Proteomes" id="UP000672027"/>
    </source>
</evidence>
<proteinExistence type="predicted"/>
<organism evidence="1 2">
    <name type="scientific">Candidatus Thiothrix anitrata</name>
    <dbReference type="NCBI Taxonomy" id="2823902"/>
    <lineage>
        <taxon>Bacteria</taxon>
        <taxon>Pseudomonadati</taxon>
        <taxon>Pseudomonadota</taxon>
        <taxon>Gammaproteobacteria</taxon>
        <taxon>Thiotrichales</taxon>
        <taxon>Thiotrichaceae</taxon>
        <taxon>Thiothrix</taxon>
    </lineage>
</organism>